<sequence>MLLLKAALAQEKQETIEMLEIYKRFTKSQASKKELTEANRQFADLLKGLGLGVVAMMPFAPITIPIVVKVAKYAGVDVLPSSFDYLVDKPTKK</sequence>
<keyword evidence="2" id="KW-1185">Reference proteome</keyword>
<evidence type="ECO:0000313" key="2">
    <source>
        <dbReference type="Proteomes" id="UP000613743"/>
    </source>
</evidence>
<proteinExistence type="predicted"/>
<gene>
    <name evidence="1" type="ORF">GCM10009332_10270</name>
</gene>
<dbReference type="AlphaFoldDB" id="A0A917N7H3"/>
<comment type="caution">
    <text evidence="1">The sequence shown here is derived from an EMBL/GenBank/DDBJ whole genome shotgun (WGS) entry which is preliminary data.</text>
</comment>
<reference evidence="1" key="1">
    <citation type="journal article" date="2014" name="Int. J. Syst. Evol. Microbiol.">
        <title>Complete genome sequence of Corynebacterium casei LMG S-19264T (=DSM 44701T), isolated from a smear-ripened cheese.</title>
        <authorList>
            <consortium name="US DOE Joint Genome Institute (JGI-PGF)"/>
            <person name="Walter F."/>
            <person name="Albersmeier A."/>
            <person name="Kalinowski J."/>
            <person name="Ruckert C."/>
        </authorList>
    </citation>
    <scope>NUCLEOTIDE SEQUENCE</scope>
    <source>
        <strain evidence="1">JCM 30804</strain>
    </source>
</reference>
<accession>A0A917N7H3</accession>
<evidence type="ECO:0000313" key="1">
    <source>
        <dbReference type="EMBL" id="GGI74799.1"/>
    </source>
</evidence>
<dbReference type="Proteomes" id="UP000613743">
    <property type="component" value="Unassembled WGS sequence"/>
</dbReference>
<organism evidence="1 2">
    <name type="scientific">Shewanella gelidii</name>
    <dbReference type="NCBI Taxonomy" id="1642821"/>
    <lineage>
        <taxon>Bacteria</taxon>
        <taxon>Pseudomonadati</taxon>
        <taxon>Pseudomonadota</taxon>
        <taxon>Gammaproteobacteria</taxon>
        <taxon>Alteromonadales</taxon>
        <taxon>Shewanellaceae</taxon>
        <taxon>Shewanella</taxon>
    </lineage>
</organism>
<dbReference type="EMBL" id="BMPZ01000002">
    <property type="protein sequence ID" value="GGI74799.1"/>
    <property type="molecule type" value="Genomic_DNA"/>
</dbReference>
<protein>
    <recommendedName>
        <fullName evidence="3">Letm1 RBD domain-containing protein</fullName>
    </recommendedName>
</protein>
<evidence type="ECO:0008006" key="3">
    <source>
        <dbReference type="Google" id="ProtNLM"/>
    </source>
</evidence>
<reference evidence="1" key="2">
    <citation type="submission" date="2020-09" db="EMBL/GenBank/DDBJ databases">
        <authorList>
            <person name="Sun Q."/>
            <person name="Ohkuma M."/>
        </authorList>
    </citation>
    <scope>NUCLEOTIDE SEQUENCE</scope>
    <source>
        <strain evidence="1">JCM 30804</strain>
    </source>
</reference>
<name>A0A917N7H3_9GAMM</name>